<dbReference type="EMBL" id="HBUE01213385">
    <property type="protein sequence ID" value="CAG6535451.1"/>
    <property type="molecule type" value="Transcribed_RNA"/>
</dbReference>
<reference evidence="2" key="1">
    <citation type="submission" date="2021-05" db="EMBL/GenBank/DDBJ databases">
        <authorList>
            <person name="Alioto T."/>
            <person name="Alioto T."/>
            <person name="Gomez Garrido J."/>
        </authorList>
    </citation>
    <scope>NUCLEOTIDE SEQUENCE</scope>
</reference>
<organism evidence="2">
    <name type="scientific">Culex pipiens</name>
    <name type="common">House mosquito</name>
    <dbReference type="NCBI Taxonomy" id="7175"/>
    <lineage>
        <taxon>Eukaryota</taxon>
        <taxon>Metazoa</taxon>
        <taxon>Ecdysozoa</taxon>
        <taxon>Arthropoda</taxon>
        <taxon>Hexapoda</taxon>
        <taxon>Insecta</taxon>
        <taxon>Pterygota</taxon>
        <taxon>Neoptera</taxon>
        <taxon>Endopterygota</taxon>
        <taxon>Diptera</taxon>
        <taxon>Nematocera</taxon>
        <taxon>Culicoidea</taxon>
        <taxon>Culicidae</taxon>
        <taxon>Culicinae</taxon>
        <taxon>Culicini</taxon>
        <taxon>Culex</taxon>
        <taxon>Culex</taxon>
    </lineage>
</organism>
<evidence type="ECO:0000256" key="1">
    <source>
        <dbReference type="SAM" id="MobiDB-lite"/>
    </source>
</evidence>
<accession>A0A8D8HJA2</accession>
<proteinExistence type="predicted"/>
<dbReference type="EMBL" id="HBUE01319892">
    <property type="protein sequence ID" value="CAG6587437.1"/>
    <property type="molecule type" value="Transcribed_RNA"/>
</dbReference>
<protein>
    <submittedName>
        <fullName evidence="2">(northern house mosquito) hypothetical protein</fullName>
    </submittedName>
</protein>
<feature type="region of interest" description="Disordered" evidence="1">
    <location>
        <begin position="100"/>
        <end position="119"/>
    </location>
</feature>
<dbReference type="EMBL" id="HBUE01134426">
    <property type="protein sequence ID" value="CAG6498085.1"/>
    <property type="molecule type" value="Transcribed_RNA"/>
</dbReference>
<sequence length="136" mass="16199">MISVLKEQDFKLKMVSLAVSLRRRKLWFLSSQEENRLSLSKLRSLRDRLKRRLRLRMHWPMLYNQPVMTATCSVSSLRKSRRQRLSCSGECQRPTVRLLSGEPNMKLMPSSAQKNLKSPRRSWLSVCKRQRNKLRQ</sequence>
<name>A0A8D8HJA2_CULPI</name>
<evidence type="ECO:0000313" key="2">
    <source>
        <dbReference type="EMBL" id="CAG6535451.1"/>
    </source>
</evidence>
<dbReference type="AlphaFoldDB" id="A0A8D8HJA2"/>